<protein>
    <submittedName>
        <fullName evidence="2">NAD(P)-dependent dehydrogenase, short-chain alcohol dehydrogenase family</fullName>
        <ecNumber evidence="2">1.1.1.100</ecNumber>
    </submittedName>
</protein>
<sequence length="177" mass="18323">MVAAARNELGGLDILVSNAGPLFRPISLVDMTWDDFGGIVEQDLKAAFHSTKAVLPTMIDNNSGRIVYIGSASAHNPTPGLAHHGSARAGLTTFAAYVAKEMGQHGITSNVVSPGMVRTDRTANAGDMTDRMGAMTPAGRIATPEDVARAVGFFAADAVGFYTGTDFPVDGGLTAGR</sequence>
<comment type="similarity">
    <text evidence="1">Belongs to the short-chain dehydrogenases/reductases (SDR) family.</text>
</comment>
<dbReference type="SUPFAM" id="SSF51735">
    <property type="entry name" value="NAD(P)-binding Rossmann-fold domains"/>
    <property type="match status" value="1"/>
</dbReference>
<evidence type="ECO:0000313" key="2">
    <source>
        <dbReference type="EMBL" id="SMY02106.1"/>
    </source>
</evidence>
<dbReference type="InterPro" id="IPR002347">
    <property type="entry name" value="SDR_fam"/>
</dbReference>
<dbReference type="Proteomes" id="UP000234342">
    <property type="component" value="Unassembled WGS sequence"/>
</dbReference>
<dbReference type="PRINTS" id="PR00080">
    <property type="entry name" value="SDRFAMILY"/>
</dbReference>
<keyword evidence="3" id="KW-1185">Reference proteome</keyword>
<dbReference type="AlphaFoldDB" id="A0A2H1KQS2"/>
<dbReference type="Gene3D" id="3.40.50.720">
    <property type="entry name" value="NAD(P)-binding Rossmann-like Domain"/>
    <property type="match status" value="1"/>
</dbReference>
<keyword evidence="2" id="KW-0560">Oxidoreductase</keyword>
<dbReference type="EC" id="1.1.1.100" evidence="2"/>
<evidence type="ECO:0000313" key="3">
    <source>
        <dbReference type="Proteomes" id="UP000234342"/>
    </source>
</evidence>
<dbReference type="CDD" id="cd05233">
    <property type="entry name" value="SDR_c"/>
    <property type="match status" value="1"/>
</dbReference>
<dbReference type="InterPro" id="IPR036291">
    <property type="entry name" value="NAD(P)-bd_dom_sf"/>
</dbReference>
<dbReference type="PANTHER" id="PTHR42879">
    <property type="entry name" value="3-OXOACYL-(ACYL-CARRIER-PROTEIN) REDUCTASE"/>
    <property type="match status" value="1"/>
</dbReference>
<dbReference type="PRINTS" id="PR00081">
    <property type="entry name" value="GDHRDH"/>
</dbReference>
<dbReference type="InterPro" id="IPR050259">
    <property type="entry name" value="SDR"/>
</dbReference>
<evidence type="ECO:0000256" key="1">
    <source>
        <dbReference type="ARBA" id="ARBA00006484"/>
    </source>
</evidence>
<dbReference type="Pfam" id="PF13561">
    <property type="entry name" value="adh_short_C2"/>
    <property type="match status" value="1"/>
</dbReference>
<dbReference type="GO" id="GO:0004316">
    <property type="term" value="F:3-oxoacyl-[acyl-carrier-protein] reductase (NADPH) activity"/>
    <property type="evidence" value="ECO:0007669"/>
    <property type="project" value="UniProtKB-EC"/>
</dbReference>
<name>A0A2H1KQS2_9MICO</name>
<gene>
    <name evidence="2" type="ORF">BANT10_03349</name>
</gene>
<dbReference type="EMBL" id="FXZE01000026">
    <property type="protein sequence ID" value="SMY02106.1"/>
    <property type="molecule type" value="Genomic_DNA"/>
</dbReference>
<organism evidence="2 3">
    <name type="scientific">Brevibacterium antiquum</name>
    <dbReference type="NCBI Taxonomy" id="234835"/>
    <lineage>
        <taxon>Bacteria</taxon>
        <taxon>Bacillati</taxon>
        <taxon>Actinomycetota</taxon>
        <taxon>Actinomycetes</taxon>
        <taxon>Micrococcales</taxon>
        <taxon>Brevibacteriaceae</taxon>
        <taxon>Brevibacterium</taxon>
    </lineage>
</organism>
<accession>A0A2H1KQS2</accession>
<reference evidence="3" key="1">
    <citation type="submission" date="2017-03" db="EMBL/GenBank/DDBJ databases">
        <authorList>
            <person name="Monnet C."/>
        </authorList>
    </citation>
    <scope>NUCLEOTIDE SEQUENCE [LARGE SCALE GENOMIC DNA]</scope>
    <source>
        <strain evidence="3">P10</strain>
    </source>
</reference>
<proteinExistence type="inferred from homology"/>